<proteinExistence type="predicted"/>
<dbReference type="AlphaFoldDB" id="A0AAE0CMG1"/>
<sequence length="81" mass="8800">MAWIRLSISVGVSPAASYPSPRCLSSGLFSILTTPAAALCLLPLPYRWCIFDCSISVINLVLQVEEKGIDPLFCLSITDVR</sequence>
<comment type="caution">
    <text evidence="1">The sequence shown here is derived from an EMBL/GenBank/DDBJ whole genome shotgun (WGS) entry which is preliminary data.</text>
</comment>
<name>A0AAE0CMG1_9ROSI</name>
<evidence type="ECO:0000313" key="1">
    <source>
        <dbReference type="EMBL" id="KAK2655918.1"/>
    </source>
</evidence>
<organism evidence="1 2">
    <name type="scientific">Dipteronia dyeriana</name>
    <dbReference type="NCBI Taxonomy" id="168575"/>
    <lineage>
        <taxon>Eukaryota</taxon>
        <taxon>Viridiplantae</taxon>
        <taxon>Streptophyta</taxon>
        <taxon>Embryophyta</taxon>
        <taxon>Tracheophyta</taxon>
        <taxon>Spermatophyta</taxon>
        <taxon>Magnoliopsida</taxon>
        <taxon>eudicotyledons</taxon>
        <taxon>Gunneridae</taxon>
        <taxon>Pentapetalae</taxon>
        <taxon>rosids</taxon>
        <taxon>malvids</taxon>
        <taxon>Sapindales</taxon>
        <taxon>Sapindaceae</taxon>
        <taxon>Hippocastanoideae</taxon>
        <taxon>Acereae</taxon>
        <taxon>Dipteronia</taxon>
    </lineage>
</organism>
<evidence type="ECO:0000313" key="2">
    <source>
        <dbReference type="Proteomes" id="UP001280121"/>
    </source>
</evidence>
<dbReference type="EMBL" id="JANJYI010000003">
    <property type="protein sequence ID" value="KAK2655918.1"/>
    <property type="molecule type" value="Genomic_DNA"/>
</dbReference>
<protein>
    <submittedName>
        <fullName evidence="1">Uncharacterized protein</fullName>
    </submittedName>
</protein>
<keyword evidence="2" id="KW-1185">Reference proteome</keyword>
<feature type="non-terminal residue" evidence="1">
    <location>
        <position position="1"/>
    </location>
</feature>
<reference evidence="1" key="1">
    <citation type="journal article" date="2023" name="Plant J.">
        <title>Genome sequences and population genomics provide insights into the demographic history, inbreeding, and mutation load of two 'living fossil' tree species of Dipteronia.</title>
        <authorList>
            <person name="Feng Y."/>
            <person name="Comes H.P."/>
            <person name="Chen J."/>
            <person name="Zhu S."/>
            <person name="Lu R."/>
            <person name="Zhang X."/>
            <person name="Li P."/>
            <person name="Qiu J."/>
            <person name="Olsen K.M."/>
            <person name="Qiu Y."/>
        </authorList>
    </citation>
    <scope>NUCLEOTIDE SEQUENCE</scope>
    <source>
        <strain evidence="1">KIB01</strain>
    </source>
</reference>
<gene>
    <name evidence="1" type="ORF">Ddye_008970</name>
</gene>
<dbReference type="Proteomes" id="UP001280121">
    <property type="component" value="Unassembled WGS sequence"/>
</dbReference>
<accession>A0AAE0CMG1</accession>